<keyword evidence="2" id="KW-1185">Reference proteome</keyword>
<protein>
    <submittedName>
        <fullName evidence="1">Uncharacterized protein</fullName>
    </submittedName>
</protein>
<name>A0AA39LCG6_SARSR</name>
<dbReference type="Proteomes" id="UP001175261">
    <property type="component" value="Unassembled WGS sequence"/>
</dbReference>
<sequence length="223" mass="25321">MTDNINATNPDNVERITFIEGSLGRFLREYPELHKELRDGLAEAFRKTKKQHESAEEIYLKAYDVAAHAATFGTNEELTVARHNSMTAHEECGIAEEGHQEAREALGEVQATLALEAQSYKNDETRCKKRLKEIQDTLEKAIGEPVKVLKQSRANVEILRLADIDLCLQSLKTIADPFMLAQECYNLQWHVKRTLMPSLEIVHPGEGREVKPDPERSAVIWID</sequence>
<accession>A0AA39LCG6</accession>
<gene>
    <name evidence="1" type="ORF">NLU13_1407</name>
</gene>
<organism evidence="1 2">
    <name type="scientific">Sarocladium strictum</name>
    <name type="common">Black bundle disease fungus</name>
    <name type="synonym">Acremonium strictum</name>
    <dbReference type="NCBI Taxonomy" id="5046"/>
    <lineage>
        <taxon>Eukaryota</taxon>
        <taxon>Fungi</taxon>
        <taxon>Dikarya</taxon>
        <taxon>Ascomycota</taxon>
        <taxon>Pezizomycotina</taxon>
        <taxon>Sordariomycetes</taxon>
        <taxon>Hypocreomycetidae</taxon>
        <taxon>Hypocreales</taxon>
        <taxon>Sarocladiaceae</taxon>
        <taxon>Sarocladium</taxon>
    </lineage>
</organism>
<reference evidence="1" key="1">
    <citation type="submission" date="2022-10" db="EMBL/GenBank/DDBJ databases">
        <title>Determination and structural analysis of whole genome sequence of Sarocladium strictum F4-1.</title>
        <authorList>
            <person name="Hu L."/>
            <person name="Jiang Y."/>
        </authorList>
    </citation>
    <scope>NUCLEOTIDE SEQUENCE</scope>
    <source>
        <strain evidence="1">F4-1</strain>
    </source>
</reference>
<comment type="caution">
    <text evidence="1">The sequence shown here is derived from an EMBL/GenBank/DDBJ whole genome shotgun (WGS) entry which is preliminary data.</text>
</comment>
<dbReference type="AlphaFoldDB" id="A0AA39LCG6"/>
<dbReference type="EMBL" id="JAPDFR010000001">
    <property type="protein sequence ID" value="KAK0391909.1"/>
    <property type="molecule type" value="Genomic_DNA"/>
</dbReference>
<evidence type="ECO:0000313" key="2">
    <source>
        <dbReference type="Proteomes" id="UP001175261"/>
    </source>
</evidence>
<evidence type="ECO:0000313" key="1">
    <source>
        <dbReference type="EMBL" id="KAK0391909.1"/>
    </source>
</evidence>
<proteinExistence type="predicted"/>